<reference evidence="10" key="2">
    <citation type="journal article" date="2023" name="IMA Fungus">
        <title>Comparative genomic study of the Penicillium genus elucidates a diverse pangenome and 15 lateral gene transfer events.</title>
        <authorList>
            <person name="Petersen C."/>
            <person name="Sorensen T."/>
            <person name="Nielsen M.R."/>
            <person name="Sondergaard T.E."/>
            <person name="Sorensen J.L."/>
            <person name="Fitzpatrick D.A."/>
            <person name="Frisvad J.C."/>
            <person name="Nielsen K.L."/>
        </authorList>
    </citation>
    <scope>NUCLEOTIDE SEQUENCE</scope>
    <source>
        <strain evidence="10">IBT 3081</strain>
    </source>
</reference>
<comment type="caution">
    <text evidence="10">The sequence shown here is derived from an EMBL/GenBank/DDBJ whole genome shotgun (WGS) entry which is preliminary data.</text>
</comment>
<dbReference type="SUPFAM" id="SSF51905">
    <property type="entry name" value="FAD/NAD(P)-binding domain"/>
    <property type="match status" value="1"/>
</dbReference>
<keyword evidence="5" id="KW-0274">FAD</keyword>
<dbReference type="Gene3D" id="3.50.50.60">
    <property type="entry name" value="FAD/NAD(P)-binding domain"/>
    <property type="match status" value="1"/>
</dbReference>
<comment type="subcellular location">
    <subcellularLocation>
        <location evidence="1">Membrane</location>
    </subcellularLocation>
</comment>
<evidence type="ECO:0000256" key="8">
    <source>
        <dbReference type="ARBA" id="ARBA00023136"/>
    </source>
</evidence>
<accession>A0A9W9S905</accession>
<evidence type="ECO:0000256" key="3">
    <source>
        <dbReference type="ARBA" id="ARBA00022630"/>
    </source>
</evidence>
<comment type="similarity">
    <text evidence="2">Belongs to the paxM FAD-dependent monooxygenase family.</text>
</comment>
<evidence type="ECO:0000256" key="6">
    <source>
        <dbReference type="ARBA" id="ARBA00022989"/>
    </source>
</evidence>
<reference evidence="10" key="1">
    <citation type="submission" date="2022-12" db="EMBL/GenBank/DDBJ databases">
        <authorList>
            <person name="Petersen C."/>
        </authorList>
    </citation>
    <scope>NUCLEOTIDE SEQUENCE</scope>
    <source>
        <strain evidence="10">IBT 3081</strain>
    </source>
</reference>
<dbReference type="Pfam" id="PF01494">
    <property type="entry name" value="FAD_binding_3"/>
    <property type="match status" value="1"/>
</dbReference>
<name>A0A9W9S905_9EURO</name>
<evidence type="ECO:0000259" key="9">
    <source>
        <dbReference type="Pfam" id="PF01494"/>
    </source>
</evidence>
<dbReference type="InterPro" id="IPR002938">
    <property type="entry name" value="FAD-bd"/>
</dbReference>
<keyword evidence="11" id="KW-1185">Reference proteome</keyword>
<dbReference type="GO" id="GO:0071949">
    <property type="term" value="F:FAD binding"/>
    <property type="evidence" value="ECO:0007669"/>
    <property type="project" value="InterPro"/>
</dbReference>
<evidence type="ECO:0000313" key="11">
    <source>
        <dbReference type="Proteomes" id="UP001147752"/>
    </source>
</evidence>
<evidence type="ECO:0000256" key="5">
    <source>
        <dbReference type="ARBA" id="ARBA00022827"/>
    </source>
</evidence>
<keyword evidence="8" id="KW-0472">Membrane</keyword>
<gene>
    <name evidence="10" type="ORF">N7517_006307</name>
</gene>
<protein>
    <recommendedName>
        <fullName evidence="9">FAD-binding domain-containing protein</fullName>
    </recommendedName>
</protein>
<dbReference type="PANTHER" id="PTHR47356:SF2">
    <property type="entry name" value="FAD-BINDING DOMAIN-CONTAINING PROTEIN-RELATED"/>
    <property type="match status" value="1"/>
</dbReference>
<proteinExistence type="inferred from homology"/>
<keyword evidence="7" id="KW-0560">Oxidoreductase</keyword>
<dbReference type="InterPro" id="IPR050562">
    <property type="entry name" value="FAD_mOase_fung"/>
</dbReference>
<dbReference type="GeneID" id="81463220"/>
<keyword evidence="3" id="KW-0285">Flavoprotein</keyword>
<dbReference type="EMBL" id="JAPZBT010000002">
    <property type="protein sequence ID" value="KAJ5374301.1"/>
    <property type="molecule type" value="Genomic_DNA"/>
</dbReference>
<sequence>MGANITENVTFSDIWMKRKTFSLLPMEEGGRFALFGDVAHKMTVNLGQGGNCAIESVAALANALNAANLCR</sequence>
<dbReference type="RefSeq" id="XP_056580287.1">
    <property type="nucleotide sequence ID" value="XM_056724037.1"/>
</dbReference>
<dbReference type="OrthoDB" id="10029326at2759"/>
<keyword evidence="6" id="KW-1133">Transmembrane helix</keyword>
<dbReference type="GO" id="GO:0004497">
    <property type="term" value="F:monooxygenase activity"/>
    <property type="evidence" value="ECO:0007669"/>
    <property type="project" value="InterPro"/>
</dbReference>
<dbReference type="Proteomes" id="UP001147752">
    <property type="component" value="Unassembled WGS sequence"/>
</dbReference>
<dbReference type="PANTHER" id="PTHR47356">
    <property type="entry name" value="FAD-DEPENDENT MONOOXYGENASE ASQG-RELATED"/>
    <property type="match status" value="1"/>
</dbReference>
<evidence type="ECO:0000256" key="4">
    <source>
        <dbReference type="ARBA" id="ARBA00022692"/>
    </source>
</evidence>
<evidence type="ECO:0000313" key="10">
    <source>
        <dbReference type="EMBL" id="KAJ5374301.1"/>
    </source>
</evidence>
<evidence type="ECO:0000256" key="7">
    <source>
        <dbReference type="ARBA" id="ARBA00023002"/>
    </source>
</evidence>
<organism evidence="10 11">
    <name type="scientific">Penicillium concentricum</name>
    <dbReference type="NCBI Taxonomy" id="293559"/>
    <lineage>
        <taxon>Eukaryota</taxon>
        <taxon>Fungi</taxon>
        <taxon>Dikarya</taxon>
        <taxon>Ascomycota</taxon>
        <taxon>Pezizomycotina</taxon>
        <taxon>Eurotiomycetes</taxon>
        <taxon>Eurotiomycetidae</taxon>
        <taxon>Eurotiales</taxon>
        <taxon>Aspergillaceae</taxon>
        <taxon>Penicillium</taxon>
    </lineage>
</organism>
<dbReference type="GO" id="GO:0016020">
    <property type="term" value="C:membrane"/>
    <property type="evidence" value="ECO:0007669"/>
    <property type="project" value="UniProtKB-SubCell"/>
</dbReference>
<dbReference type="AlphaFoldDB" id="A0A9W9S905"/>
<dbReference type="InterPro" id="IPR036188">
    <property type="entry name" value="FAD/NAD-bd_sf"/>
</dbReference>
<evidence type="ECO:0000256" key="1">
    <source>
        <dbReference type="ARBA" id="ARBA00004370"/>
    </source>
</evidence>
<evidence type="ECO:0000256" key="2">
    <source>
        <dbReference type="ARBA" id="ARBA00007992"/>
    </source>
</evidence>
<feature type="domain" description="FAD-binding" evidence="9">
    <location>
        <begin position="20"/>
        <end position="66"/>
    </location>
</feature>
<keyword evidence="4" id="KW-0812">Transmembrane</keyword>